<proteinExistence type="predicted"/>
<keyword evidence="2" id="KW-1185">Reference proteome</keyword>
<sequence>MLTHSEDDSFLQISQEIGDEERCGYFHCIWQIVPNRLISILSTFEKKGVSRKFRIFSVLFQPVHKFWNKLPLNLAFSMLIHSSPRSFFIIFRVVLNYEPQE</sequence>
<comment type="caution">
    <text evidence="1">The sequence shown here is derived from an EMBL/GenBank/DDBJ whole genome shotgun (WGS) entry which is preliminary data.</text>
</comment>
<dbReference type="EMBL" id="JYDT01001130">
    <property type="protein sequence ID" value="KRY69379.1"/>
    <property type="molecule type" value="Genomic_DNA"/>
</dbReference>
<name>A0A0V1E815_TRIPS</name>
<organism evidence="1 2">
    <name type="scientific">Trichinella pseudospiralis</name>
    <name type="common">Parasitic roundworm</name>
    <dbReference type="NCBI Taxonomy" id="6337"/>
    <lineage>
        <taxon>Eukaryota</taxon>
        <taxon>Metazoa</taxon>
        <taxon>Ecdysozoa</taxon>
        <taxon>Nematoda</taxon>
        <taxon>Enoplea</taxon>
        <taxon>Dorylaimia</taxon>
        <taxon>Trichinellida</taxon>
        <taxon>Trichinellidae</taxon>
        <taxon>Trichinella</taxon>
    </lineage>
</organism>
<protein>
    <submittedName>
        <fullName evidence="1">Uncharacterized protein</fullName>
    </submittedName>
</protein>
<reference evidence="1 2" key="1">
    <citation type="submission" date="2015-01" db="EMBL/GenBank/DDBJ databases">
        <title>Evolution of Trichinella species and genotypes.</title>
        <authorList>
            <person name="Korhonen P.K."/>
            <person name="Edoardo P."/>
            <person name="Giuseppe L.R."/>
            <person name="Gasser R.B."/>
        </authorList>
    </citation>
    <scope>NUCLEOTIDE SEQUENCE [LARGE SCALE GENOMIC DNA]</scope>
    <source>
        <strain evidence="1">ISS470</strain>
    </source>
</reference>
<evidence type="ECO:0000313" key="2">
    <source>
        <dbReference type="Proteomes" id="UP000054995"/>
    </source>
</evidence>
<accession>A0A0V1E815</accession>
<dbReference type="OrthoDB" id="5931923at2759"/>
<dbReference type="Proteomes" id="UP000054995">
    <property type="component" value="Unassembled WGS sequence"/>
</dbReference>
<dbReference type="AlphaFoldDB" id="A0A0V1E815"/>
<evidence type="ECO:0000313" key="1">
    <source>
        <dbReference type="EMBL" id="KRY69379.1"/>
    </source>
</evidence>
<gene>
    <name evidence="1" type="ORF">T4D_8163</name>
</gene>